<proteinExistence type="predicted"/>
<dbReference type="EMBL" id="JACYFU010000003">
    <property type="protein sequence ID" value="MBD8066166.1"/>
    <property type="molecule type" value="Genomic_DNA"/>
</dbReference>
<keyword evidence="3" id="KW-1185">Reference proteome</keyword>
<dbReference type="RefSeq" id="WP_191775611.1">
    <property type="nucleotide sequence ID" value="NZ_JACYFU010000003.1"/>
</dbReference>
<feature type="region of interest" description="Disordered" evidence="1">
    <location>
        <begin position="42"/>
        <end position="63"/>
    </location>
</feature>
<evidence type="ECO:0000313" key="2">
    <source>
        <dbReference type="EMBL" id="MBD8066166.1"/>
    </source>
</evidence>
<dbReference type="AlphaFoldDB" id="A0A927ITY3"/>
<organism evidence="2 3">
    <name type="scientific">Devosia oryzisoli</name>
    <dbReference type="NCBI Taxonomy" id="2774138"/>
    <lineage>
        <taxon>Bacteria</taxon>
        <taxon>Pseudomonadati</taxon>
        <taxon>Pseudomonadota</taxon>
        <taxon>Alphaproteobacteria</taxon>
        <taxon>Hyphomicrobiales</taxon>
        <taxon>Devosiaceae</taxon>
        <taxon>Devosia</taxon>
    </lineage>
</organism>
<accession>A0A927ITY3</accession>
<sequence length="63" mass="6753">MEMDNRRAAIREAISAELERQALDGAVRIDVEALAAAVEAALEPPAPPVEGKRPEDLNATNDD</sequence>
<protein>
    <submittedName>
        <fullName evidence="2">Uncharacterized protein</fullName>
    </submittedName>
</protein>
<gene>
    <name evidence="2" type="ORF">IC608_11875</name>
</gene>
<comment type="caution">
    <text evidence="2">The sequence shown here is derived from an EMBL/GenBank/DDBJ whole genome shotgun (WGS) entry which is preliminary data.</text>
</comment>
<evidence type="ECO:0000313" key="3">
    <source>
        <dbReference type="Proteomes" id="UP000654108"/>
    </source>
</evidence>
<name>A0A927ITY3_9HYPH</name>
<reference evidence="2" key="1">
    <citation type="submission" date="2020-09" db="EMBL/GenBank/DDBJ databases">
        <title>Genome seq and assembly of Devosia sp.</title>
        <authorList>
            <person name="Chhetri G."/>
        </authorList>
    </citation>
    <scope>NUCLEOTIDE SEQUENCE</scope>
    <source>
        <strain evidence="2">PTR5</strain>
    </source>
</reference>
<dbReference type="Proteomes" id="UP000654108">
    <property type="component" value="Unassembled WGS sequence"/>
</dbReference>
<evidence type="ECO:0000256" key="1">
    <source>
        <dbReference type="SAM" id="MobiDB-lite"/>
    </source>
</evidence>